<sequence>MSAETTTHFTKTLSRLLSARRTSSTTITDSTLLRDSRLVFSFCSKALKVSAQRSFLQEGKQVHACLMKLGLCNVLSLQNQILYTHVKCKEFTDAHRLFDEMGVRNVVTWNTVICGLVDYGSIYEPNLHMGFSYFKRMLLDRVSMDPITLNGLLRACLQLNNVEIGRQLHCFILKLGFELSCFVNSALIDLYGKFGLVKEARNIFDKVLCRDLVLWNVMSSCYALNSLGEEAFRVFNLMRGENLIGDGFTFSIMLNSCAILGSYVLGTQIHGLIMKLSFDLDMLVASGLVDMYAKSENVEDARKAFDYVSAKNVVSWNTMIVAYGQHGDGKEAMKLLKEMLREVFAPDELTLASILSSCGTVSASCEIMQVHAYVVKMGFHSFLSIGNALINAYAKCGNPACALECFNSVLKPNHVTWTSLISAYAFNSFPELSIEMFEKMSSTGVMPDKIAFLGVLSACSHAGLIKEGLHYFSLMIKHYQIIPDVEHYSCLIDLLGRAGLLDEAFNVLTSMPFEQRSDNLAALIGACKIHGYLKLAKWVAEKLLELEPNMPVNYALISNMYASKDQWHDVARIRKLMKDRGNNKVPGCSWMELGGAIHTFVSSDKSHPQASEVYCILGILLRLMRNELQAMDENFLYE</sequence>
<dbReference type="Proteomes" id="UP000091857">
    <property type="component" value="Chromosome 5"/>
</dbReference>
<dbReference type="EMBL" id="CM004391">
    <property type="protein sequence ID" value="OAY49131.1"/>
    <property type="molecule type" value="Genomic_DNA"/>
</dbReference>
<dbReference type="OMA" id="TQVHAYA"/>
<dbReference type="OrthoDB" id="1851890at2759"/>
<feature type="repeat" description="PPR" evidence="2">
    <location>
        <begin position="312"/>
        <end position="346"/>
    </location>
</feature>
<dbReference type="FunFam" id="1.25.40.10:FF:000642">
    <property type="entry name" value="Pentatricopeptide repeat-containing protein mitochondrial"/>
    <property type="match status" value="1"/>
</dbReference>
<dbReference type="Gramene" id="Manes.05G032300.9.v8.1">
    <property type="protein sequence ID" value="Manes.05G032300.9.v8.1.CDS.1"/>
    <property type="gene ID" value="Manes.05G032300.v8.1"/>
</dbReference>
<dbReference type="InterPro" id="IPR011990">
    <property type="entry name" value="TPR-like_helical_dom_sf"/>
</dbReference>
<dbReference type="Gramene" id="Manes.05G032300.10.v8.1">
    <property type="protein sequence ID" value="Manes.05G032300.10.v8.1.CDS.1"/>
    <property type="gene ID" value="Manes.05G032300.v8.1"/>
</dbReference>
<keyword evidence="4" id="KW-1185">Reference proteome</keyword>
<dbReference type="Pfam" id="PF20431">
    <property type="entry name" value="E_motif"/>
    <property type="match status" value="1"/>
</dbReference>
<evidence type="ECO:0000256" key="1">
    <source>
        <dbReference type="ARBA" id="ARBA00022737"/>
    </source>
</evidence>
<dbReference type="SUPFAM" id="SSF48452">
    <property type="entry name" value="TPR-like"/>
    <property type="match status" value="1"/>
</dbReference>
<evidence type="ECO:0000313" key="4">
    <source>
        <dbReference type="Proteomes" id="UP000091857"/>
    </source>
</evidence>
<accession>A0A251L8C0</accession>
<keyword evidence="1" id="KW-0677">Repeat</keyword>
<evidence type="ECO:0008006" key="5">
    <source>
        <dbReference type="Google" id="ProtNLM"/>
    </source>
</evidence>
<name>A0A251L8C0_MANES</name>
<dbReference type="GO" id="GO:0000963">
    <property type="term" value="P:mitochondrial RNA processing"/>
    <property type="evidence" value="ECO:0007669"/>
    <property type="project" value="EnsemblPlants"/>
</dbReference>
<dbReference type="Pfam" id="PF12854">
    <property type="entry name" value="PPR_1"/>
    <property type="match status" value="1"/>
</dbReference>
<dbReference type="Gramene" id="Manes.05G032300.16.v8.1">
    <property type="protein sequence ID" value="Manes.05G032300.16.v8.1.CDS.1"/>
    <property type="gene ID" value="Manes.05G032300.v8.1"/>
</dbReference>
<gene>
    <name evidence="3" type="ORF">MANES_05G032300</name>
</gene>
<dbReference type="NCBIfam" id="TIGR00756">
    <property type="entry name" value="PPR"/>
    <property type="match status" value="2"/>
</dbReference>
<dbReference type="PANTHER" id="PTHR47926:SF511">
    <property type="entry name" value="PENTATRICOPEPTIDE REPEAT-CONTAINING PROTEIN"/>
    <property type="match status" value="1"/>
</dbReference>
<dbReference type="PANTHER" id="PTHR47926">
    <property type="entry name" value="PENTATRICOPEPTIDE REPEAT-CONTAINING PROTEIN"/>
    <property type="match status" value="1"/>
</dbReference>
<dbReference type="InterPro" id="IPR046848">
    <property type="entry name" value="E_motif"/>
</dbReference>
<dbReference type="AlphaFoldDB" id="A0A251L8C0"/>
<evidence type="ECO:0000256" key="2">
    <source>
        <dbReference type="PROSITE-ProRule" id="PRU00708"/>
    </source>
</evidence>
<dbReference type="GO" id="GO:0005739">
    <property type="term" value="C:mitochondrion"/>
    <property type="evidence" value="ECO:0007669"/>
    <property type="project" value="EnsemblPlants"/>
</dbReference>
<dbReference type="GO" id="GO:0003723">
    <property type="term" value="F:RNA binding"/>
    <property type="evidence" value="ECO:0007669"/>
    <property type="project" value="InterPro"/>
</dbReference>
<dbReference type="FunFam" id="1.25.40.10:FF:000090">
    <property type="entry name" value="Pentatricopeptide repeat-containing protein, chloroplastic"/>
    <property type="match status" value="1"/>
</dbReference>
<proteinExistence type="predicted"/>
<organism evidence="3 4">
    <name type="scientific">Manihot esculenta</name>
    <name type="common">Cassava</name>
    <name type="synonym">Jatropha manihot</name>
    <dbReference type="NCBI Taxonomy" id="3983"/>
    <lineage>
        <taxon>Eukaryota</taxon>
        <taxon>Viridiplantae</taxon>
        <taxon>Streptophyta</taxon>
        <taxon>Embryophyta</taxon>
        <taxon>Tracheophyta</taxon>
        <taxon>Spermatophyta</taxon>
        <taxon>Magnoliopsida</taxon>
        <taxon>eudicotyledons</taxon>
        <taxon>Gunneridae</taxon>
        <taxon>Pentapetalae</taxon>
        <taxon>rosids</taxon>
        <taxon>fabids</taxon>
        <taxon>Malpighiales</taxon>
        <taxon>Euphorbiaceae</taxon>
        <taxon>Crotonoideae</taxon>
        <taxon>Manihoteae</taxon>
        <taxon>Manihot</taxon>
    </lineage>
</organism>
<dbReference type="Gramene" id="Manes.05G032300.8.v8.1">
    <property type="protein sequence ID" value="Manes.05G032300.8.v8.1.CDS.1"/>
    <property type="gene ID" value="Manes.05G032300.v8.1"/>
</dbReference>
<dbReference type="Gramene" id="Manes.05G032300.14.v8.1">
    <property type="protein sequence ID" value="Manes.05G032300.14.v8.1.CDS.1"/>
    <property type="gene ID" value="Manes.05G032300.v8.1"/>
</dbReference>
<dbReference type="Gramene" id="Manes.05G032300.13.v8.1">
    <property type="protein sequence ID" value="Manes.05G032300.13.v8.1.CDS.1"/>
    <property type="gene ID" value="Manes.05G032300.v8.1"/>
</dbReference>
<reference evidence="3 4" key="1">
    <citation type="submission" date="2016-02" db="EMBL/GenBank/DDBJ databases">
        <title>WGS assembly of Manihot esculenta.</title>
        <authorList>
            <person name="Bredeson J.V."/>
            <person name="Prochnik S.E."/>
            <person name="Lyons J.B."/>
            <person name="Schmutz J."/>
            <person name="Grimwood J."/>
            <person name="Vrebalov J."/>
            <person name="Bart R.S."/>
            <person name="Amuge T."/>
            <person name="Ferguson M.E."/>
            <person name="Green R."/>
            <person name="Putnam N."/>
            <person name="Stites J."/>
            <person name="Rounsley S."/>
            <person name="Rokhsar D.S."/>
        </authorList>
    </citation>
    <scope>NUCLEOTIDE SEQUENCE [LARGE SCALE GENOMIC DNA]</scope>
    <source>
        <strain evidence="4">cv. AM560-2</strain>
        <tissue evidence="3">Leaf</tissue>
    </source>
</reference>
<dbReference type="PROSITE" id="PS51375">
    <property type="entry name" value="PPR"/>
    <property type="match status" value="2"/>
</dbReference>
<dbReference type="FunFam" id="1.25.40.10:FF:000285">
    <property type="entry name" value="Pentatricopeptide repeat-containing protein, chloroplastic"/>
    <property type="match status" value="1"/>
</dbReference>
<feature type="repeat" description="PPR" evidence="2">
    <location>
        <begin position="413"/>
        <end position="447"/>
    </location>
</feature>
<dbReference type="FunFam" id="1.25.40.10:FF:000475">
    <property type="entry name" value="Pentatricopeptide repeat-containing protein At5g40410, mitochondrial"/>
    <property type="match status" value="1"/>
</dbReference>
<dbReference type="Gene3D" id="1.25.40.10">
    <property type="entry name" value="Tetratricopeptide repeat domain"/>
    <property type="match status" value="4"/>
</dbReference>
<evidence type="ECO:0000313" key="3">
    <source>
        <dbReference type="EMBL" id="OAY49134.1"/>
    </source>
</evidence>
<dbReference type="InterPro" id="IPR046960">
    <property type="entry name" value="PPR_At4g14850-like_plant"/>
</dbReference>
<dbReference type="Gramene" id="Manes.05G032300.12.v8.1">
    <property type="protein sequence ID" value="Manes.05G032300.12.v8.1.CDS.1"/>
    <property type="gene ID" value="Manes.05G032300.v8.1"/>
</dbReference>
<dbReference type="EMBL" id="CM004391">
    <property type="protein sequence ID" value="OAY49133.1"/>
    <property type="molecule type" value="Genomic_DNA"/>
</dbReference>
<dbReference type="EMBL" id="CM004391">
    <property type="protein sequence ID" value="OAY49134.1"/>
    <property type="molecule type" value="Genomic_DNA"/>
</dbReference>
<dbReference type="EMBL" id="CM004391">
    <property type="protein sequence ID" value="OAY49132.1"/>
    <property type="molecule type" value="Genomic_DNA"/>
</dbReference>
<dbReference type="InterPro" id="IPR002885">
    <property type="entry name" value="PPR_rpt"/>
</dbReference>
<dbReference type="Gramene" id="Manes.05G032300.15.v8.1">
    <property type="protein sequence ID" value="Manes.05G032300.15.v8.1.CDS.1"/>
    <property type="gene ID" value="Manes.05G032300.v8.1"/>
</dbReference>
<dbReference type="Gramene" id="Manes.05G032300.11.v8.1">
    <property type="protein sequence ID" value="Manes.05G032300.11.v8.1.CDS.1"/>
    <property type="gene ID" value="Manes.05G032300.v8.1"/>
</dbReference>
<dbReference type="GO" id="GO:0080156">
    <property type="term" value="P:mitochondrial mRNA modification"/>
    <property type="evidence" value="ECO:0007669"/>
    <property type="project" value="EnsemblPlants"/>
</dbReference>
<dbReference type="Pfam" id="PF13041">
    <property type="entry name" value="PPR_2"/>
    <property type="match status" value="1"/>
</dbReference>
<protein>
    <recommendedName>
        <fullName evidence="5">Pentatricopeptide repeat-containing protein</fullName>
    </recommendedName>
</protein>
<dbReference type="Pfam" id="PF01535">
    <property type="entry name" value="PPR"/>
    <property type="match status" value="5"/>
</dbReference>